<reference evidence="1 2" key="1">
    <citation type="submission" date="2023-07" db="EMBL/GenBank/DDBJ databases">
        <title>Genomic Encyclopedia of Type Strains, Phase IV (KMG-IV): sequencing the most valuable type-strain genomes for metagenomic binning, comparative biology and taxonomic classification.</title>
        <authorList>
            <person name="Goeker M."/>
        </authorList>
    </citation>
    <scope>NUCLEOTIDE SEQUENCE [LARGE SCALE GENOMIC DNA]</scope>
    <source>
        <strain evidence="1 2">DSM 23837</strain>
    </source>
</reference>
<dbReference type="EMBL" id="JAUSTT010000015">
    <property type="protein sequence ID" value="MDQ0176768.1"/>
    <property type="molecule type" value="Genomic_DNA"/>
</dbReference>
<keyword evidence="1" id="KW-0378">Hydrolase</keyword>
<evidence type="ECO:0000313" key="1">
    <source>
        <dbReference type="EMBL" id="MDQ0176768.1"/>
    </source>
</evidence>
<dbReference type="SUPFAM" id="SSF48452">
    <property type="entry name" value="TPR-like"/>
    <property type="match status" value="1"/>
</dbReference>
<dbReference type="Gene3D" id="1.25.40.10">
    <property type="entry name" value="Tetratricopeptide repeat domain"/>
    <property type="match status" value="1"/>
</dbReference>
<keyword evidence="2" id="KW-1185">Reference proteome</keyword>
<gene>
    <name evidence="1" type="ORF">J2S08_002626</name>
</gene>
<evidence type="ECO:0000313" key="2">
    <source>
        <dbReference type="Proteomes" id="UP001223586"/>
    </source>
</evidence>
<dbReference type="SMART" id="SM00028">
    <property type="entry name" value="TPR"/>
    <property type="match status" value="4"/>
</dbReference>
<dbReference type="InterPro" id="IPR011990">
    <property type="entry name" value="TPR-like_helical_dom_sf"/>
</dbReference>
<dbReference type="GO" id="GO:0016787">
    <property type="term" value="F:hydrolase activity"/>
    <property type="evidence" value="ECO:0007669"/>
    <property type="project" value="UniProtKB-KW"/>
</dbReference>
<dbReference type="RefSeq" id="WP_307230182.1">
    <property type="nucleotide sequence ID" value="NZ_JAUSTT010000015.1"/>
</dbReference>
<sequence>MVVKIDYENVVSRINDWYILIKQRNVREAKTLRTEIMQAFEHMTENQDVLLYFSLIDSRYRMMLEQYNETGELLNSIRTSEIEQQTDNMIQYYFYFFSGVHAFYKKKYVQAIHFYRIAENKLHNIPDEKEIAEFHHQVAIAYYRIDQHLFSLNHAIKAYETFRADPSYIERTITSKMVIAANKLDLFQYEESERHYKEALELAKQCNRPFTLGLVYRNLALHYSRRNLLSKAEETLKQALSIPEHYDSIVGTKSMFDLSYVLYRSNSRCEARQWHETGVKKAIKEDEKEHIAKFNLLEGLYEKQQIDKVEESLKYLRKLGLWAEVAELTLDVAFHFKKLHDMQSAAHFFEKAHEARDNTLKMTEEIQ</sequence>
<dbReference type="Pfam" id="PF18801">
    <property type="entry name" value="RapH_N"/>
    <property type="match status" value="1"/>
</dbReference>
<dbReference type="Pfam" id="PF13424">
    <property type="entry name" value="TPR_12"/>
    <property type="match status" value="1"/>
</dbReference>
<dbReference type="EC" id="3.1.-.-" evidence="1"/>
<dbReference type="InterPro" id="IPR019734">
    <property type="entry name" value="TPR_rpt"/>
</dbReference>
<name>A0ABT9WU01_9BACI</name>
<organism evidence="1 2">
    <name type="scientific">Bacillus chungangensis</name>
    <dbReference type="NCBI Taxonomy" id="587633"/>
    <lineage>
        <taxon>Bacteria</taxon>
        <taxon>Bacillati</taxon>
        <taxon>Bacillota</taxon>
        <taxon>Bacilli</taxon>
        <taxon>Bacillales</taxon>
        <taxon>Bacillaceae</taxon>
        <taxon>Bacillus</taxon>
    </lineage>
</organism>
<proteinExistence type="predicted"/>
<accession>A0ABT9WU01</accession>
<comment type="caution">
    <text evidence="1">The sequence shown here is derived from an EMBL/GenBank/DDBJ whole genome shotgun (WGS) entry which is preliminary data.</text>
</comment>
<protein>
    <submittedName>
        <fullName evidence="1">Response regulator aspartate phosphatase I</fullName>
        <ecNumber evidence="1">3.1.-.-</ecNumber>
    </submittedName>
</protein>
<dbReference type="Proteomes" id="UP001223586">
    <property type="component" value="Unassembled WGS sequence"/>
</dbReference>